<evidence type="ECO:0000256" key="3">
    <source>
        <dbReference type="ARBA" id="ARBA00022801"/>
    </source>
</evidence>
<reference evidence="6" key="1">
    <citation type="submission" date="2013-12" db="EMBL/GenBank/DDBJ databases">
        <authorList>
            <person name="Genoscope - CEA"/>
        </authorList>
    </citation>
    <scope>NUCLEOTIDE SEQUENCE</scope>
    <source>
        <strain evidence="6">CBS 1993</strain>
    </source>
</reference>
<evidence type="ECO:0000256" key="1">
    <source>
        <dbReference type="ARBA" id="ARBA00005290"/>
    </source>
</evidence>
<keyword evidence="3 5" id="KW-0378">Hydrolase</keyword>
<dbReference type="FunFam" id="3.40.50.300:FF:000338">
    <property type="entry name" value="GPN-loop GTPase 2"/>
    <property type="match status" value="1"/>
</dbReference>
<comment type="subunit">
    <text evidence="5">Binds to RNA polymerase II (RNAPII).</text>
</comment>
<keyword evidence="4 5" id="KW-0342">GTP-binding</keyword>
<dbReference type="InterPro" id="IPR004130">
    <property type="entry name" value="Gpn"/>
</dbReference>
<dbReference type="InterPro" id="IPR027417">
    <property type="entry name" value="P-loop_NTPase"/>
</dbReference>
<proteinExistence type="inferred from homology"/>
<dbReference type="SUPFAM" id="SSF52540">
    <property type="entry name" value="P-loop containing nucleoside triphosphate hydrolases"/>
    <property type="match status" value="1"/>
</dbReference>
<accession>W6MRS0</accession>
<dbReference type="GO" id="GO:0005525">
    <property type="term" value="F:GTP binding"/>
    <property type="evidence" value="ECO:0007669"/>
    <property type="project" value="UniProtKB-KW"/>
</dbReference>
<dbReference type="GO" id="GO:0006606">
    <property type="term" value="P:protein import into nucleus"/>
    <property type="evidence" value="ECO:0007669"/>
    <property type="project" value="EnsemblFungi"/>
</dbReference>
<keyword evidence="2 5" id="KW-0547">Nucleotide-binding</keyword>
<dbReference type="AlphaFoldDB" id="W6MRS0"/>
<dbReference type="PANTHER" id="PTHR21231">
    <property type="entry name" value="XPA-BINDING PROTEIN 1-RELATED"/>
    <property type="match status" value="1"/>
</dbReference>
<evidence type="ECO:0000256" key="5">
    <source>
        <dbReference type="RuleBase" id="RU365059"/>
    </source>
</evidence>
<comment type="similarity">
    <text evidence="1 5">Belongs to the GPN-loop GTPase family.</text>
</comment>
<keyword evidence="7" id="KW-1185">Reference proteome</keyword>
<dbReference type="GO" id="GO:0005737">
    <property type="term" value="C:cytoplasm"/>
    <property type="evidence" value="ECO:0007669"/>
    <property type="project" value="TreeGrafter"/>
</dbReference>
<dbReference type="OrthoDB" id="5839at2759"/>
<dbReference type="RefSeq" id="XP_022459934.1">
    <property type="nucleotide sequence ID" value="XM_022602386.1"/>
</dbReference>
<sequence length="363" mass="42041">MPPYGQIVIGPPGAGKSTYCSGMNQFLNSIGRHSMIVNLDPANDRLPYEAAIDIRDYITLEEIMEVEGLGPNGGMVYALEVFEEQLDDFLKRIRGLIDLNKKSSSCYLIFDSPGQVELFTNHHVFNNIYARLVKELDFRMCVVNLVDSNNILKPSLYISILLLSLRAMLQMDLPQVNVLSKIDMLKQFVEHEPLPFDLNYYTEVQNLNYLIPHIETEENNPRARFFKQKHLKLSELIAEMVEDYNLIQFEVLSIEDKNSMINLLSLIDKSNGYAFGNELGGDSIWQDAIRQSSTGYMQEIDIQERWIDHKDEWDQLEAEKRKELIEQMNKEDEALNRPLGEDEEWEMALKQWEESTGKSFLKQ</sequence>
<evidence type="ECO:0000256" key="4">
    <source>
        <dbReference type="ARBA" id="ARBA00023134"/>
    </source>
</evidence>
<evidence type="ECO:0000313" key="6">
    <source>
        <dbReference type="EMBL" id="CDK27942.1"/>
    </source>
</evidence>
<reference evidence="6" key="2">
    <citation type="submission" date="2014-02" db="EMBL/GenBank/DDBJ databases">
        <title>Complete DNA sequence of /Kuraishia capsulata/ illustrates novel genomic features among budding yeasts (/Saccharomycotina/).</title>
        <authorList>
            <person name="Morales L."/>
            <person name="Noel B."/>
            <person name="Porcel B."/>
            <person name="Marcet-Houben M."/>
            <person name="Hullo M-F."/>
            <person name="Sacerdot C."/>
            <person name="Tekaia F."/>
            <person name="Leh-Louis V."/>
            <person name="Despons L."/>
            <person name="Khanna V."/>
            <person name="Aury J-M."/>
            <person name="Barbe V."/>
            <person name="Couloux A."/>
            <person name="Labadie K."/>
            <person name="Pelletier E."/>
            <person name="Souciet J-L."/>
            <person name="Boekhout T."/>
            <person name="Gabaldon T."/>
            <person name="Wincker P."/>
            <person name="Dujon B."/>
        </authorList>
    </citation>
    <scope>NUCLEOTIDE SEQUENCE</scope>
    <source>
        <strain evidence="6">CBS 1993</strain>
    </source>
</reference>
<dbReference type="GO" id="GO:0003924">
    <property type="term" value="F:GTPase activity"/>
    <property type="evidence" value="ECO:0007669"/>
    <property type="project" value="TreeGrafter"/>
</dbReference>
<dbReference type="Gene3D" id="3.40.50.300">
    <property type="entry name" value="P-loop containing nucleotide triphosphate hydrolases"/>
    <property type="match status" value="1"/>
</dbReference>
<dbReference type="EMBL" id="HG793128">
    <property type="protein sequence ID" value="CDK27942.1"/>
    <property type="molecule type" value="Genomic_DNA"/>
</dbReference>
<dbReference type="HOGENOM" id="CLU_037460_0_1_1"/>
<evidence type="ECO:0000256" key="2">
    <source>
        <dbReference type="ARBA" id="ARBA00022741"/>
    </source>
</evidence>
<dbReference type="Proteomes" id="UP000019384">
    <property type="component" value="Unassembled WGS sequence"/>
</dbReference>
<gene>
    <name evidence="6" type="ORF">KUCA_T00003922001</name>
</gene>
<evidence type="ECO:0000313" key="7">
    <source>
        <dbReference type="Proteomes" id="UP000019384"/>
    </source>
</evidence>
<dbReference type="GeneID" id="34521322"/>
<organism evidence="6 7">
    <name type="scientific">Kuraishia capsulata CBS 1993</name>
    <dbReference type="NCBI Taxonomy" id="1382522"/>
    <lineage>
        <taxon>Eukaryota</taxon>
        <taxon>Fungi</taxon>
        <taxon>Dikarya</taxon>
        <taxon>Ascomycota</taxon>
        <taxon>Saccharomycotina</taxon>
        <taxon>Pichiomycetes</taxon>
        <taxon>Pichiales</taxon>
        <taxon>Pichiaceae</taxon>
        <taxon>Kuraishia</taxon>
    </lineage>
</organism>
<dbReference type="Pfam" id="PF03029">
    <property type="entry name" value="ATP_bind_1"/>
    <property type="match status" value="1"/>
</dbReference>
<comment type="function">
    <text evidence="5">Small GTPase required for proper localization of RNA polymerase II and III (RNAPII and RNAPIII). May act at an RNAP assembly step prior to nuclear import.</text>
</comment>
<name>W6MRS0_9ASCO</name>
<dbReference type="STRING" id="1382522.W6MRS0"/>
<dbReference type="GO" id="GO:0034087">
    <property type="term" value="P:establishment of mitotic sister chromatid cohesion"/>
    <property type="evidence" value="ECO:0007669"/>
    <property type="project" value="EnsemblFungi"/>
</dbReference>
<dbReference type="PANTHER" id="PTHR21231:SF3">
    <property type="entry name" value="GPN-LOOP GTPASE 2"/>
    <property type="match status" value="1"/>
</dbReference>
<protein>
    <recommendedName>
        <fullName evidence="5">GPN-loop GTPase 2</fullName>
    </recommendedName>
</protein>